<dbReference type="PANTHER" id="PTHR30136:SF24">
    <property type="entry name" value="HTH-TYPE TRANSCRIPTIONAL REPRESSOR ALLR"/>
    <property type="match status" value="1"/>
</dbReference>
<dbReference type="InterPro" id="IPR036388">
    <property type="entry name" value="WH-like_DNA-bd_sf"/>
</dbReference>
<evidence type="ECO:0000256" key="2">
    <source>
        <dbReference type="ARBA" id="ARBA00023125"/>
    </source>
</evidence>
<evidence type="ECO:0000313" key="6">
    <source>
        <dbReference type="EMBL" id="MBB5072538.1"/>
    </source>
</evidence>
<dbReference type="AlphaFoldDB" id="A0A840NQ97"/>
<dbReference type="RefSeq" id="WP_184483952.1">
    <property type="nucleotide sequence ID" value="NZ_JACHIV010000001.1"/>
</dbReference>
<dbReference type="PROSITE" id="PS51077">
    <property type="entry name" value="HTH_ICLR"/>
    <property type="match status" value="1"/>
</dbReference>
<name>A0A840NQ97_9PSEU</name>
<dbReference type="Gene3D" id="1.10.10.10">
    <property type="entry name" value="Winged helix-like DNA-binding domain superfamily/Winged helix DNA-binding domain"/>
    <property type="match status" value="1"/>
</dbReference>
<dbReference type="SUPFAM" id="SSF55781">
    <property type="entry name" value="GAF domain-like"/>
    <property type="match status" value="1"/>
</dbReference>
<sequence>MAGNSRDSGRSVTGRALSVLTAFDVDHTRLTLTAIARRAAIPLATAHRLVGELEAWGALHRDDDGRYAIGLRLWEIGLLAPAHTALREAALPFMQELCENTRENVHLAVRDHWDAVYVEKLTVPRSVPIVSRTGGRLPLHPTGVGRVLLAHAPAQVVQEYCERGLSRHTPYTITEPGRLARELQAVRSRGFARTSEEMTLGNCSVAVPVRDGTGTVVAALGLVARSVRAEHSKLVKPLLPAAEAIRRRLAEHDLARSDAG</sequence>
<gene>
    <name evidence="6" type="ORF">BJ969_005626</name>
</gene>
<evidence type="ECO:0000313" key="7">
    <source>
        <dbReference type="Proteomes" id="UP000580474"/>
    </source>
</evidence>
<dbReference type="EMBL" id="JACHIV010000001">
    <property type="protein sequence ID" value="MBB5072538.1"/>
    <property type="molecule type" value="Genomic_DNA"/>
</dbReference>
<dbReference type="Gene3D" id="3.30.450.40">
    <property type="match status" value="1"/>
</dbReference>
<keyword evidence="1" id="KW-0805">Transcription regulation</keyword>
<dbReference type="InterPro" id="IPR014757">
    <property type="entry name" value="Tscrpt_reg_IclR_C"/>
</dbReference>
<evidence type="ECO:0000256" key="1">
    <source>
        <dbReference type="ARBA" id="ARBA00023015"/>
    </source>
</evidence>
<evidence type="ECO:0000259" key="5">
    <source>
        <dbReference type="PROSITE" id="PS51078"/>
    </source>
</evidence>
<dbReference type="Proteomes" id="UP000580474">
    <property type="component" value="Unassembled WGS sequence"/>
</dbReference>
<dbReference type="Pfam" id="PF09339">
    <property type="entry name" value="HTH_IclR"/>
    <property type="match status" value="1"/>
</dbReference>
<dbReference type="GO" id="GO:0003700">
    <property type="term" value="F:DNA-binding transcription factor activity"/>
    <property type="evidence" value="ECO:0007669"/>
    <property type="project" value="TreeGrafter"/>
</dbReference>
<dbReference type="InterPro" id="IPR005471">
    <property type="entry name" value="Tscrpt_reg_IclR_N"/>
</dbReference>
<protein>
    <submittedName>
        <fullName evidence="6">DNA-binding IclR family transcriptional regulator</fullName>
    </submittedName>
</protein>
<feature type="domain" description="IclR-ED" evidence="5">
    <location>
        <begin position="72"/>
        <end position="251"/>
    </location>
</feature>
<dbReference type="GO" id="GO:0045892">
    <property type="term" value="P:negative regulation of DNA-templated transcription"/>
    <property type="evidence" value="ECO:0007669"/>
    <property type="project" value="TreeGrafter"/>
</dbReference>
<dbReference type="InterPro" id="IPR036390">
    <property type="entry name" value="WH_DNA-bd_sf"/>
</dbReference>
<keyword evidence="7" id="KW-1185">Reference proteome</keyword>
<organism evidence="6 7">
    <name type="scientific">Saccharopolyspora gloriosae</name>
    <dbReference type="NCBI Taxonomy" id="455344"/>
    <lineage>
        <taxon>Bacteria</taxon>
        <taxon>Bacillati</taxon>
        <taxon>Actinomycetota</taxon>
        <taxon>Actinomycetes</taxon>
        <taxon>Pseudonocardiales</taxon>
        <taxon>Pseudonocardiaceae</taxon>
        <taxon>Saccharopolyspora</taxon>
    </lineage>
</organism>
<dbReference type="InterPro" id="IPR029016">
    <property type="entry name" value="GAF-like_dom_sf"/>
</dbReference>
<dbReference type="Pfam" id="PF01614">
    <property type="entry name" value="IclR_C"/>
    <property type="match status" value="1"/>
</dbReference>
<evidence type="ECO:0000256" key="3">
    <source>
        <dbReference type="ARBA" id="ARBA00023163"/>
    </source>
</evidence>
<keyword evidence="2 6" id="KW-0238">DNA-binding</keyword>
<dbReference type="SMART" id="SM00346">
    <property type="entry name" value="HTH_ICLR"/>
    <property type="match status" value="1"/>
</dbReference>
<dbReference type="GO" id="GO:0003677">
    <property type="term" value="F:DNA binding"/>
    <property type="evidence" value="ECO:0007669"/>
    <property type="project" value="UniProtKB-KW"/>
</dbReference>
<evidence type="ECO:0000259" key="4">
    <source>
        <dbReference type="PROSITE" id="PS51077"/>
    </source>
</evidence>
<dbReference type="PANTHER" id="PTHR30136">
    <property type="entry name" value="HELIX-TURN-HELIX TRANSCRIPTIONAL REGULATOR, ICLR FAMILY"/>
    <property type="match status" value="1"/>
</dbReference>
<comment type="caution">
    <text evidence="6">The sequence shown here is derived from an EMBL/GenBank/DDBJ whole genome shotgun (WGS) entry which is preliminary data.</text>
</comment>
<accession>A0A840NQ97</accession>
<dbReference type="SUPFAM" id="SSF46785">
    <property type="entry name" value="Winged helix' DNA-binding domain"/>
    <property type="match status" value="1"/>
</dbReference>
<reference evidence="6 7" key="1">
    <citation type="submission" date="2020-08" db="EMBL/GenBank/DDBJ databases">
        <title>Sequencing the genomes of 1000 actinobacteria strains.</title>
        <authorList>
            <person name="Klenk H.-P."/>
        </authorList>
    </citation>
    <scope>NUCLEOTIDE SEQUENCE [LARGE SCALE GENOMIC DNA]</scope>
    <source>
        <strain evidence="6 7">DSM 45582</strain>
    </source>
</reference>
<dbReference type="InterPro" id="IPR050707">
    <property type="entry name" value="HTH_MetabolicPath_Reg"/>
</dbReference>
<keyword evidence="3" id="KW-0804">Transcription</keyword>
<dbReference type="PROSITE" id="PS51078">
    <property type="entry name" value="ICLR_ED"/>
    <property type="match status" value="1"/>
</dbReference>
<proteinExistence type="predicted"/>
<feature type="domain" description="HTH iclR-type" evidence="4">
    <location>
        <begin position="10"/>
        <end position="71"/>
    </location>
</feature>